<feature type="transmembrane region" description="Helical" evidence="8">
    <location>
        <begin position="194"/>
        <end position="213"/>
    </location>
</feature>
<keyword evidence="11" id="KW-1185">Reference proteome</keyword>
<evidence type="ECO:0000256" key="7">
    <source>
        <dbReference type="ARBA" id="ARBA00023136"/>
    </source>
</evidence>
<feature type="transmembrane region" description="Helical" evidence="8">
    <location>
        <begin position="128"/>
        <end position="145"/>
    </location>
</feature>
<feature type="transmembrane region" description="Helical" evidence="8">
    <location>
        <begin position="151"/>
        <end position="182"/>
    </location>
</feature>
<evidence type="ECO:0000256" key="5">
    <source>
        <dbReference type="ARBA" id="ARBA00022692"/>
    </source>
</evidence>
<evidence type="ECO:0000313" key="11">
    <source>
        <dbReference type="Proteomes" id="UP001597509"/>
    </source>
</evidence>
<feature type="transmembrane region" description="Helical" evidence="8">
    <location>
        <begin position="244"/>
        <end position="262"/>
    </location>
</feature>
<protein>
    <submittedName>
        <fullName evidence="10">ArnT family glycosyltransferase</fullName>
        <ecNumber evidence="10">2.4.-.-</ecNumber>
    </submittedName>
</protein>
<evidence type="ECO:0000256" key="1">
    <source>
        <dbReference type="ARBA" id="ARBA00004651"/>
    </source>
</evidence>
<evidence type="ECO:0000256" key="8">
    <source>
        <dbReference type="SAM" id="Phobius"/>
    </source>
</evidence>
<evidence type="ECO:0000256" key="2">
    <source>
        <dbReference type="ARBA" id="ARBA00022475"/>
    </source>
</evidence>
<comment type="subcellular location">
    <subcellularLocation>
        <location evidence="1">Cell membrane</location>
        <topology evidence="1">Multi-pass membrane protein</topology>
    </subcellularLocation>
</comment>
<evidence type="ECO:0000256" key="6">
    <source>
        <dbReference type="ARBA" id="ARBA00022989"/>
    </source>
</evidence>
<dbReference type="Proteomes" id="UP001597509">
    <property type="component" value="Unassembled WGS sequence"/>
</dbReference>
<name>A0ABW5YPV0_9SPHI</name>
<dbReference type="PANTHER" id="PTHR33908:SF11">
    <property type="entry name" value="MEMBRANE PROTEIN"/>
    <property type="match status" value="1"/>
</dbReference>
<organism evidence="10 11">
    <name type="scientific">Sphingobacterium anhuiense</name>
    <dbReference type="NCBI Taxonomy" id="493780"/>
    <lineage>
        <taxon>Bacteria</taxon>
        <taxon>Pseudomonadati</taxon>
        <taxon>Bacteroidota</taxon>
        <taxon>Sphingobacteriia</taxon>
        <taxon>Sphingobacteriales</taxon>
        <taxon>Sphingobacteriaceae</taxon>
        <taxon>Sphingobacterium</taxon>
    </lineage>
</organism>
<proteinExistence type="predicted"/>
<keyword evidence="2" id="KW-1003">Cell membrane</keyword>
<feature type="transmembrane region" description="Helical" evidence="8">
    <location>
        <begin position="72"/>
        <end position="91"/>
    </location>
</feature>
<dbReference type="InterPro" id="IPR050297">
    <property type="entry name" value="LipidA_mod_glycosyltrf_83"/>
</dbReference>
<evidence type="ECO:0000259" key="9">
    <source>
        <dbReference type="Pfam" id="PF13231"/>
    </source>
</evidence>
<feature type="transmembrane region" description="Helical" evidence="8">
    <location>
        <begin position="9"/>
        <end position="27"/>
    </location>
</feature>
<keyword evidence="5 8" id="KW-0812">Transmembrane</keyword>
<keyword evidence="6 8" id="KW-1133">Transmembrane helix</keyword>
<dbReference type="EC" id="2.4.-.-" evidence="10"/>
<accession>A0ABW5YPV0</accession>
<keyword evidence="7 8" id="KW-0472">Membrane</keyword>
<feature type="transmembrane region" description="Helical" evidence="8">
    <location>
        <begin position="269"/>
        <end position="287"/>
    </location>
</feature>
<dbReference type="RefSeq" id="WP_380917307.1">
    <property type="nucleotide sequence ID" value="NZ_JBHUPE010000001.1"/>
</dbReference>
<dbReference type="EMBL" id="JBHUPE010000001">
    <property type="protein sequence ID" value="MFD2902351.1"/>
    <property type="molecule type" value="Genomic_DNA"/>
</dbReference>
<reference evidence="11" key="1">
    <citation type="journal article" date="2019" name="Int. J. Syst. Evol. Microbiol.">
        <title>The Global Catalogue of Microorganisms (GCM) 10K type strain sequencing project: providing services to taxonomists for standard genome sequencing and annotation.</title>
        <authorList>
            <consortium name="The Broad Institute Genomics Platform"/>
            <consortium name="The Broad Institute Genome Sequencing Center for Infectious Disease"/>
            <person name="Wu L."/>
            <person name="Ma J."/>
        </authorList>
    </citation>
    <scope>NUCLEOTIDE SEQUENCE [LARGE SCALE GENOMIC DNA]</scope>
    <source>
        <strain evidence="11">KCTC 22209</strain>
    </source>
</reference>
<keyword evidence="3 10" id="KW-0328">Glycosyltransferase</keyword>
<feature type="transmembrane region" description="Helical" evidence="8">
    <location>
        <begin position="47"/>
        <end position="65"/>
    </location>
</feature>
<comment type="caution">
    <text evidence="10">The sequence shown here is derived from an EMBL/GenBank/DDBJ whole genome shotgun (WGS) entry which is preliminary data.</text>
</comment>
<dbReference type="InterPro" id="IPR038731">
    <property type="entry name" value="RgtA/B/C-like"/>
</dbReference>
<feature type="domain" description="Glycosyltransferase RgtA/B/C/D-like" evidence="9">
    <location>
        <begin position="54"/>
        <end position="211"/>
    </location>
</feature>
<keyword evidence="4 10" id="KW-0808">Transferase</keyword>
<dbReference type="Pfam" id="PF13231">
    <property type="entry name" value="PMT_2"/>
    <property type="match status" value="1"/>
</dbReference>
<feature type="transmembrane region" description="Helical" evidence="8">
    <location>
        <begin position="97"/>
        <end position="116"/>
    </location>
</feature>
<evidence type="ECO:0000256" key="3">
    <source>
        <dbReference type="ARBA" id="ARBA00022676"/>
    </source>
</evidence>
<evidence type="ECO:0000313" key="10">
    <source>
        <dbReference type="EMBL" id="MFD2902351.1"/>
    </source>
</evidence>
<sequence>MGKKQYEKNIILICFILVKFLIQYSLIGPEYELQRDEFLHIDQANHLALGYFSVPPITSWISYIIKFLGNTVFWIKFFPTLFGALTILLVWKTIEELKGNLFALILGASCVTFSVLFRLNTLFQPNSLDVLCWTSLFYFIIKYLNSNQTKWIYLIAFTFAIGFLNKYNIIFLILGIIPSLLLTAERKIFRNKNLYFGIGLAFIIISPNIIWQFNNHFPVVHHLHELSETQLVNVDRWSFIRSQFLFFPGTLIVVFFGLFALLKQQKFKKYRLFFWAFFIIISIFLFLKAKDYYAIGVYPIYFAFGSVYISTLLENKIGKILKPLFILLVVVCFIPIYRVAFPNKSPEYIVNHPDKYRKFGMLTWEDGKEHQLPQDFADMLGWKELAKKVDSVYMTIPNPKNTLILCDNYGQAGAINYYSKKGIRAVTFNADYINWFDFEIKYYHLIRIKNAWEKENEWTETSPYFENARIADSITNKYTREYGTTIFSFMNAKIDINERIKKEVEDVKNFH</sequence>
<gene>
    <name evidence="10" type="ORF">ACFS6I_00315</name>
</gene>
<feature type="transmembrane region" description="Helical" evidence="8">
    <location>
        <begin position="320"/>
        <end position="340"/>
    </location>
</feature>
<dbReference type="GO" id="GO:0016757">
    <property type="term" value="F:glycosyltransferase activity"/>
    <property type="evidence" value="ECO:0007669"/>
    <property type="project" value="UniProtKB-KW"/>
</dbReference>
<feature type="transmembrane region" description="Helical" evidence="8">
    <location>
        <begin position="293"/>
        <end position="313"/>
    </location>
</feature>
<dbReference type="PANTHER" id="PTHR33908">
    <property type="entry name" value="MANNOSYLTRANSFERASE YKCB-RELATED"/>
    <property type="match status" value="1"/>
</dbReference>
<evidence type="ECO:0000256" key="4">
    <source>
        <dbReference type="ARBA" id="ARBA00022679"/>
    </source>
</evidence>